<sequence>MRAMDYEKGMICMQFVAQNLVKRRCYISVQAGNCGVFNVTDYTERLQLQGLQGPRVEVSFPHPVCRHYSRRKVAHFPATWHISFPGPTHRRSTRHLSGGRRC</sequence>
<dbReference type="EMBL" id="JARKHS020015691">
    <property type="protein sequence ID" value="KAK8774224.1"/>
    <property type="molecule type" value="Genomic_DNA"/>
</dbReference>
<comment type="caution">
    <text evidence="1">The sequence shown here is derived from an EMBL/GenBank/DDBJ whole genome shotgun (WGS) entry which is preliminary data.</text>
</comment>
<organism evidence="1 2">
    <name type="scientific">Amblyomma americanum</name>
    <name type="common">Lone star tick</name>
    <dbReference type="NCBI Taxonomy" id="6943"/>
    <lineage>
        <taxon>Eukaryota</taxon>
        <taxon>Metazoa</taxon>
        <taxon>Ecdysozoa</taxon>
        <taxon>Arthropoda</taxon>
        <taxon>Chelicerata</taxon>
        <taxon>Arachnida</taxon>
        <taxon>Acari</taxon>
        <taxon>Parasitiformes</taxon>
        <taxon>Ixodida</taxon>
        <taxon>Ixodoidea</taxon>
        <taxon>Ixodidae</taxon>
        <taxon>Amblyomminae</taxon>
        <taxon>Amblyomma</taxon>
    </lineage>
</organism>
<evidence type="ECO:0000313" key="1">
    <source>
        <dbReference type="EMBL" id="KAK8774224.1"/>
    </source>
</evidence>
<dbReference type="AlphaFoldDB" id="A0AAQ4EHN3"/>
<evidence type="ECO:0000313" key="2">
    <source>
        <dbReference type="Proteomes" id="UP001321473"/>
    </source>
</evidence>
<keyword evidence="2" id="KW-1185">Reference proteome</keyword>
<reference evidence="1 2" key="1">
    <citation type="journal article" date="2023" name="Arcadia Sci">
        <title>De novo assembly of a long-read Amblyomma americanum tick genome.</title>
        <authorList>
            <person name="Chou S."/>
            <person name="Poskanzer K.E."/>
            <person name="Rollins M."/>
            <person name="Thuy-Boun P.S."/>
        </authorList>
    </citation>
    <scope>NUCLEOTIDE SEQUENCE [LARGE SCALE GENOMIC DNA]</scope>
    <source>
        <strain evidence="1">F_SG_1</strain>
        <tissue evidence="1">Salivary glands</tissue>
    </source>
</reference>
<gene>
    <name evidence="1" type="ORF">V5799_011244</name>
</gene>
<accession>A0AAQ4EHN3</accession>
<name>A0AAQ4EHN3_AMBAM</name>
<proteinExistence type="predicted"/>
<protein>
    <submittedName>
        <fullName evidence="1">Uncharacterized protein</fullName>
    </submittedName>
</protein>
<dbReference type="Proteomes" id="UP001321473">
    <property type="component" value="Unassembled WGS sequence"/>
</dbReference>